<gene>
    <name evidence="1" type="ORF">JCGZ_22792</name>
</gene>
<protein>
    <submittedName>
        <fullName evidence="1">Uncharacterized protein</fullName>
    </submittedName>
</protein>
<keyword evidence="2" id="KW-1185">Reference proteome</keyword>
<sequence length="59" mass="6770">MTNYILERTNRNSVDDSTIHARRGKFYLLAPCWMLVDRSPDCHYQPRAAVQGGRKSDSA</sequence>
<organism evidence="1 2">
    <name type="scientific">Jatropha curcas</name>
    <name type="common">Barbados nut</name>
    <dbReference type="NCBI Taxonomy" id="180498"/>
    <lineage>
        <taxon>Eukaryota</taxon>
        <taxon>Viridiplantae</taxon>
        <taxon>Streptophyta</taxon>
        <taxon>Embryophyta</taxon>
        <taxon>Tracheophyta</taxon>
        <taxon>Spermatophyta</taxon>
        <taxon>Magnoliopsida</taxon>
        <taxon>eudicotyledons</taxon>
        <taxon>Gunneridae</taxon>
        <taxon>Pentapetalae</taxon>
        <taxon>rosids</taxon>
        <taxon>fabids</taxon>
        <taxon>Malpighiales</taxon>
        <taxon>Euphorbiaceae</taxon>
        <taxon>Crotonoideae</taxon>
        <taxon>Jatropheae</taxon>
        <taxon>Jatropha</taxon>
    </lineage>
</organism>
<proteinExistence type="predicted"/>
<reference evidence="1 2" key="1">
    <citation type="journal article" date="2014" name="PLoS ONE">
        <title>Global Analysis of Gene Expression Profiles in Physic Nut (Jatropha curcas L.) Seedlings Exposed to Salt Stress.</title>
        <authorList>
            <person name="Zhang L."/>
            <person name="Zhang C."/>
            <person name="Wu P."/>
            <person name="Chen Y."/>
            <person name="Li M."/>
            <person name="Jiang H."/>
            <person name="Wu G."/>
        </authorList>
    </citation>
    <scope>NUCLEOTIDE SEQUENCE [LARGE SCALE GENOMIC DNA]</scope>
    <source>
        <strain evidence="2">cv. GZQX0401</strain>
        <tissue evidence="1">Young leaves</tissue>
    </source>
</reference>
<evidence type="ECO:0000313" key="2">
    <source>
        <dbReference type="Proteomes" id="UP000027138"/>
    </source>
</evidence>
<accession>A0A067LFI3</accession>
<dbReference type="Proteomes" id="UP000027138">
    <property type="component" value="Unassembled WGS sequence"/>
</dbReference>
<evidence type="ECO:0000313" key="1">
    <source>
        <dbReference type="EMBL" id="KDP43240.1"/>
    </source>
</evidence>
<dbReference type="AlphaFoldDB" id="A0A067LFI3"/>
<dbReference type="EMBL" id="KK914277">
    <property type="protein sequence ID" value="KDP43240.1"/>
    <property type="molecule type" value="Genomic_DNA"/>
</dbReference>
<name>A0A067LFI3_JATCU</name>